<proteinExistence type="predicted"/>
<dbReference type="Proteomes" id="UP000292209">
    <property type="component" value="Unassembled WGS sequence"/>
</dbReference>
<evidence type="ECO:0000313" key="2">
    <source>
        <dbReference type="Proteomes" id="UP000292209"/>
    </source>
</evidence>
<protein>
    <submittedName>
        <fullName evidence="1">Uncharacterized protein</fullName>
    </submittedName>
</protein>
<reference evidence="1 2" key="1">
    <citation type="submission" date="2019-02" db="EMBL/GenBank/DDBJ databases">
        <title>Genomic Encyclopedia of Archaeal and Bacterial Type Strains, Phase II (KMG-II): from individual species to whole genera.</title>
        <authorList>
            <person name="Goeker M."/>
        </authorList>
    </citation>
    <scope>NUCLEOTIDE SEQUENCE [LARGE SCALE GENOMIC DNA]</scope>
    <source>
        <strain evidence="1 2">DSM 21411</strain>
    </source>
</reference>
<name>A0A4Q7P5C0_9BACT</name>
<evidence type="ECO:0000313" key="1">
    <source>
        <dbReference type="EMBL" id="RZS95216.1"/>
    </source>
</evidence>
<gene>
    <name evidence="1" type="ORF">BC751_0733</name>
</gene>
<comment type="caution">
    <text evidence="1">The sequence shown here is derived from an EMBL/GenBank/DDBJ whole genome shotgun (WGS) entry which is preliminary data.</text>
</comment>
<dbReference type="AlphaFoldDB" id="A0A4Q7P5C0"/>
<keyword evidence="2" id="KW-1185">Reference proteome</keyword>
<accession>A0A4Q7P5C0</accession>
<dbReference type="RefSeq" id="WP_130274357.1">
    <property type="nucleotide sequence ID" value="NZ_SGXG01000001.1"/>
</dbReference>
<dbReference type="OrthoDB" id="839391at2"/>
<dbReference type="EMBL" id="SGXG01000001">
    <property type="protein sequence ID" value="RZS95216.1"/>
    <property type="molecule type" value="Genomic_DNA"/>
</dbReference>
<sequence length="90" mass="10152">MEKQQHCPICQQEVDYSSRYPKYICGTCMDLITDAEGRPLAFYNTTIFGQGCQGEYKDTGEPYSGDRCYVKGIPCKAEEHRFGGIVVQVV</sequence>
<organism evidence="1 2">
    <name type="scientific">Cecembia calidifontis</name>
    <dbReference type="NCBI Taxonomy" id="1187080"/>
    <lineage>
        <taxon>Bacteria</taxon>
        <taxon>Pseudomonadati</taxon>
        <taxon>Bacteroidota</taxon>
        <taxon>Cytophagia</taxon>
        <taxon>Cytophagales</taxon>
        <taxon>Cyclobacteriaceae</taxon>
        <taxon>Cecembia</taxon>
    </lineage>
</organism>